<accession>A0A4U8Q630</accession>
<proteinExistence type="inferred from homology"/>
<feature type="domain" description="Leucine-binding protein" evidence="6">
    <location>
        <begin position="59"/>
        <end position="397"/>
    </location>
</feature>
<evidence type="ECO:0000313" key="8">
    <source>
        <dbReference type="Proteomes" id="UP000306509"/>
    </source>
</evidence>
<dbReference type="GO" id="GO:0006865">
    <property type="term" value="P:amino acid transport"/>
    <property type="evidence" value="ECO:0007669"/>
    <property type="project" value="UniProtKB-KW"/>
</dbReference>
<dbReference type="SUPFAM" id="SSF53822">
    <property type="entry name" value="Periplasmic binding protein-like I"/>
    <property type="match status" value="1"/>
</dbReference>
<evidence type="ECO:0000256" key="2">
    <source>
        <dbReference type="ARBA" id="ARBA00022448"/>
    </source>
</evidence>
<comment type="similarity">
    <text evidence="1">Belongs to the leucine-binding protein family.</text>
</comment>
<dbReference type="InterPro" id="IPR028081">
    <property type="entry name" value="Leu-bd"/>
</dbReference>
<keyword evidence="4" id="KW-0029">Amino-acid transport</keyword>
<evidence type="ECO:0000313" key="7">
    <source>
        <dbReference type="EMBL" id="TLD00281.1"/>
    </source>
</evidence>
<feature type="signal peptide" evidence="5">
    <location>
        <begin position="1"/>
        <end position="22"/>
    </location>
</feature>
<feature type="chain" id="PRO_5038524106" evidence="5">
    <location>
        <begin position="23"/>
        <end position="404"/>
    </location>
</feature>
<name>A0A4U8Q630_9FIRM</name>
<dbReference type="PRINTS" id="PR00337">
    <property type="entry name" value="LEUILEVALBP"/>
</dbReference>
<dbReference type="EMBL" id="QGQD01000057">
    <property type="protein sequence ID" value="TLD00281.1"/>
    <property type="molecule type" value="Genomic_DNA"/>
</dbReference>
<evidence type="ECO:0000256" key="4">
    <source>
        <dbReference type="ARBA" id="ARBA00022970"/>
    </source>
</evidence>
<dbReference type="PANTHER" id="PTHR30483:SF6">
    <property type="entry name" value="PERIPLASMIC BINDING PROTEIN OF ABC TRANSPORTER FOR NATURAL AMINO ACIDS"/>
    <property type="match status" value="1"/>
</dbReference>
<gene>
    <name evidence="7" type="primary">braC</name>
    <name evidence="7" type="ORF">DSM106044_02949</name>
</gene>
<evidence type="ECO:0000256" key="3">
    <source>
        <dbReference type="ARBA" id="ARBA00022729"/>
    </source>
</evidence>
<reference evidence="7 8" key="1">
    <citation type="journal article" date="2019" name="Anaerobe">
        <title>Detection of Robinsoniella peoriensis in multiple bone samples of a trauma patient.</title>
        <authorList>
            <person name="Schrottner P."/>
            <person name="Hartwich K."/>
            <person name="Bunk B."/>
            <person name="Schober I."/>
            <person name="Helbig S."/>
            <person name="Rudolph W.W."/>
            <person name="Gunzer F."/>
        </authorList>
    </citation>
    <scope>NUCLEOTIDE SEQUENCE [LARGE SCALE GENOMIC DNA]</scope>
    <source>
        <strain evidence="7 8">DSM 106044</strain>
    </source>
</reference>
<keyword evidence="8" id="KW-1185">Reference proteome</keyword>
<evidence type="ECO:0000256" key="1">
    <source>
        <dbReference type="ARBA" id="ARBA00010062"/>
    </source>
</evidence>
<evidence type="ECO:0000256" key="5">
    <source>
        <dbReference type="SAM" id="SignalP"/>
    </source>
</evidence>
<dbReference type="CDD" id="cd06347">
    <property type="entry name" value="PBP1_ABC_LivK_ligand_binding-like"/>
    <property type="match status" value="1"/>
</dbReference>
<dbReference type="InterPro" id="IPR051010">
    <property type="entry name" value="BCAA_transport"/>
</dbReference>
<organism evidence="7 8">
    <name type="scientific">Robinsoniella peoriensis</name>
    <dbReference type="NCBI Taxonomy" id="180332"/>
    <lineage>
        <taxon>Bacteria</taxon>
        <taxon>Bacillati</taxon>
        <taxon>Bacillota</taxon>
        <taxon>Clostridia</taxon>
        <taxon>Lachnospirales</taxon>
        <taxon>Lachnospiraceae</taxon>
        <taxon>Robinsoniella</taxon>
    </lineage>
</organism>
<dbReference type="RefSeq" id="WP_138002719.1">
    <property type="nucleotide sequence ID" value="NZ_QGQD01000057.1"/>
</dbReference>
<dbReference type="InterPro" id="IPR028082">
    <property type="entry name" value="Peripla_BP_I"/>
</dbReference>
<dbReference type="InterPro" id="IPR000709">
    <property type="entry name" value="Leu_Ile_Val-bd"/>
</dbReference>
<dbReference type="Proteomes" id="UP000306509">
    <property type="component" value="Unassembled WGS sequence"/>
</dbReference>
<protein>
    <submittedName>
        <fullName evidence="7">Leucine-, isoleucine-, valine-, threonine-, and alanine-binding protein</fullName>
    </submittedName>
</protein>
<keyword evidence="2" id="KW-0813">Transport</keyword>
<evidence type="ECO:0000259" key="6">
    <source>
        <dbReference type="Pfam" id="PF13458"/>
    </source>
</evidence>
<dbReference type="STRING" id="180332.GCA_000797495_03582"/>
<comment type="caution">
    <text evidence="7">The sequence shown here is derived from an EMBL/GenBank/DDBJ whole genome shotgun (WGS) entry which is preliminary data.</text>
</comment>
<keyword evidence="3 5" id="KW-0732">Signal</keyword>
<dbReference type="Gene3D" id="3.40.50.2300">
    <property type="match status" value="2"/>
</dbReference>
<dbReference type="AlphaFoldDB" id="A0A4U8Q630"/>
<sequence precursor="true">MKKFRQFLSAIAIASMVAASLAGCGGGDTKTTEAGTAGTTEAAGNEAAADTGDAETFLIGGIGPLTGAAASYGTSVKQGAEIAIKEVNEAGGVKVGDKTYKFALEFADDEATEDKATQAYNSLMDKGINAVMGGVTSGACMAIVDQTYADGILQITPSGSADGCIANDNAFRICFSDQAQGVAMADYAVDILGLKKIAVIYNAADEYSTGLQAAFEEEVKAKGAEIVASEAFQTNDVEFNTQLTKIKGTDADAIYVPAYYQDVTYITKQAADMGIDVQFIGSDGWDGVLDTVTDKSTVEGCIFSSPFCATVDDARVQNFVKAYQDAYKATPDQFAADAYDTVYTFKAAMEKAGTIESADLIAAMPEISVDGLTGEGMTFEAAGSAVKAVKFVEVKDGAYKYTDN</sequence>
<dbReference type="PANTHER" id="PTHR30483">
    <property type="entry name" value="LEUCINE-SPECIFIC-BINDING PROTEIN"/>
    <property type="match status" value="1"/>
</dbReference>
<dbReference type="Pfam" id="PF13458">
    <property type="entry name" value="Peripla_BP_6"/>
    <property type="match status" value="1"/>
</dbReference>
<dbReference type="PROSITE" id="PS51257">
    <property type="entry name" value="PROKAR_LIPOPROTEIN"/>
    <property type="match status" value="1"/>
</dbReference>